<dbReference type="KEGG" id="dfe:Dfer_2220"/>
<evidence type="ECO:0000256" key="1">
    <source>
        <dbReference type="SAM" id="Phobius"/>
    </source>
</evidence>
<dbReference type="Pfam" id="PF16344">
    <property type="entry name" value="FecR_C"/>
    <property type="match status" value="1"/>
</dbReference>
<dbReference type="InterPro" id="IPR006860">
    <property type="entry name" value="FecR"/>
</dbReference>
<dbReference type="HOGENOM" id="CLU_050192_2_1_10"/>
<dbReference type="GO" id="GO:0016989">
    <property type="term" value="F:sigma factor antagonist activity"/>
    <property type="evidence" value="ECO:0007669"/>
    <property type="project" value="TreeGrafter"/>
</dbReference>
<feature type="domain" description="Protein FecR C-terminal" evidence="3">
    <location>
        <begin position="299"/>
        <end position="365"/>
    </location>
</feature>
<evidence type="ECO:0000313" key="5">
    <source>
        <dbReference type="Proteomes" id="UP000002011"/>
    </source>
</evidence>
<dbReference type="Gene3D" id="3.55.50.30">
    <property type="match status" value="1"/>
</dbReference>
<protein>
    <submittedName>
        <fullName evidence="4">Anti-FecI sigma factor, FecR</fullName>
    </submittedName>
</protein>
<feature type="domain" description="FecR protein" evidence="2">
    <location>
        <begin position="158"/>
        <end position="243"/>
    </location>
</feature>
<gene>
    <name evidence="4" type="ordered locus">Dfer_2220</name>
</gene>
<dbReference type="RefSeq" id="WP_015811694.1">
    <property type="nucleotide sequence ID" value="NC_013037.1"/>
</dbReference>
<dbReference type="InterPro" id="IPR012373">
    <property type="entry name" value="Ferrdict_sens_TM"/>
</dbReference>
<dbReference type="PIRSF" id="PIRSF018266">
    <property type="entry name" value="FecR"/>
    <property type="match status" value="1"/>
</dbReference>
<sequence length="372" mass="41850">MNAKKHSTLDHALDNYSTADFLLSDHFVNHQLEPTPETALLWETWLAGNPPNRHEWDRAVYLLESIRLGLSHYAGQVISEEAIEALLARIRETNRQYSVPVRSIGRVRWMAAAVVLVLSGLLAYWWHGRHDSESYYAERMAGLQSKYTERVNRSRAVETIVLSDSSVVRLAPGSRISFNPSWDGASRVVYLSGEADFEVTRDIRKPFLVYANEVVTRVLGTQFTVRAFDAEGKVLVNVKSGQVSVSKDDVPEKGNVQDASGLLLLPNQQAVFSRRSEEFSKSIVSEPRVIGVENEMPSFEYDAVPVTRVIGDLEKAYGISILYNREQLKNCELSASLKTETFEEKLRVICTTINADYQKLDGQVVIHGGECR</sequence>
<evidence type="ECO:0000313" key="4">
    <source>
        <dbReference type="EMBL" id="ACT93442.1"/>
    </source>
</evidence>
<evidence type="ECO:0000259" key="2">
    <source>
        <dbReference type="Pfam" id="PF04773"/>
    </source>
</evidence>
<dbReference type="OrthoDB" id="927016at2"/>
<accession>C6VYT7</accession>
<keyword evidence="1" id="KW-0472">Membrane</keyword>
<dbReference type="InterPro" id="IPR032508">
    <property type="entry name" value="FecR_C"/>
</dbReference>
<organism evidence="4 5">
    <name type="scientific">Dyadobacter fermentans (strain ATCC 700827 / DSM 18053 / CIP 107007 / KCTC 52180 / NS114)</name>
    <dbReference type="NCBI Taxonomy" id="471854"/>
    <lineage>
        <taxon>Bacteria</taxon>
        <taxon>Pseudomonadati</taxon>
        <taxon>Bacteroidota</taxon>
        <taxon>Cytophagia</taxon>
        <taxon>Cytophagales</taxon>
        <taxon>Spirosomataceae</taxon>
        <taxon>Dyadobacter</taxon>
    </lineage>
</organism>
<proteinExistence type="predicted"/>
<evidence type="ECO:0000259" key="3">
    <source>
        <dbReference type="Pfam" id="PF16344"/>
    </source>
</evidence>
<keyword evidence="1" id="KW-0812">Transmembrane</keyword>
<feature type="transmembrane region" description="Helical" evidence="1">
    <location>
        <begin position="107"/>
        <end position="126"/>
    </location>
</feature>
<reference evidence="4 5" key="1">
    <citation type="journal article" date="2009" name="Stand. Genomic Sci.">
        <title>Complete genome sequence of Dyadobacter fermentans type strain (NS114).</title>
        <authorList>
            <person name="Lang E."/>
            <person name="Lapidus A."/>
            <person name="Chertkov O."/>
            <person name="Brettin T."/>
            <person name="Detter J.C."/>
            <person name="Han C."/>
            <person name="Copeland A."/>
            <person name="Glavina Del Rio T."/>
            <person name="Nolan M."/>
            <person name="Chen F."/>
            <person name="Lucas S."/>
            <person name="Tice H."/>
            <person name="Cheng J.F."/>
            <person name="Land M."/>
            <person name="Hauser L."/>
            <person name="Chang Y.J."/>
            <person name="Jeffries C.D."/>
            <person name="Kopitz M."/>
            <person name="Bruce D."/>
            <person name="Goodwin L."/>
            <person name="Pitluck S."/>
            <person name="Ovchinnikova G."/>
            <person name="Pati A."/>
            <person name="Ivanova N."/>
            <person name="Mavrommatis K."/>
            <person name="Chen A."/>
            <person name="Palaniappan K."/>
            <person name="Chain P."/>
            <person name="Bristow J."/>
            <person name="Eisen J.A."/>
            <person name="Markowitz V."/>
            <person name="Hugenholtz P."/>
            <person name="Goker M."/>
            <person name="Rohde M."/>
            <person name="Kyrpides N.C."/>
            <person name="Klenk H.P."/>
        </authorList>
    </citation>
    <scope>NUCLEOTIDE SEQUENCE [LARGE SCALE GENOMIC DNA]</scope>
    <source>
        <strain evidence="5">ATCC 700827 / DSM 18053 / CIP 107007 / KCTC 52180 / NS114</strain>
    </source>
</reference>
<dbReference type="Pfam" id="PF04773">
    <property type="entry name" value="FecR"/>
    <property type="match status" value="1"/>
</dbReference>
<name>C6VYT7_DYAFD</name>
<dbReference type="eggNOG" id="COG3712">
    <property type="taxonomic scope" value="Bacteria"/>
</dbReference>
<keyword evidence="5" id="KW-1185">Reference proteome</keyword>
<dbReference type="AlphaFoldDB" id="C6VYT7"/>
<dbReference type="STRING" id="471854.Dfer_2220"/>
<dbReference type="PANTHER" id="PTHR30273">
    <property type="entry name" value="PERIPLASMIC SIGNAL SENSOR AND SIGMA FACTOR ACTIVATOR FECR-RELATED"/>
    <property type="match status" value="1"/>
</dbReference>
<dbReference type="Proteomes" id="UP000002011">
    <property type="component" value="Chromosome"/>
</dbReference>
<dbReference type="EMBL" id="CP001619">
    <property type="protein sequence ID" value="ACT93442.1"/>
    <property type="molecule type" value="Genomic_DNA"/>
</dbReference>
<keyword evidence="1" id="KW-1133">Transmembrane helix</keyword>
<dbReference type="PANTHER" id="PTHR30273:SF2">
    <property type="entry name" value="PROTEIN FECR"/>
    <property type="match status" value="1"/>
</dbReference>
<dbReference type="Gene3D" id="2.60.120.1440">
    <property type="match status" value="1"/>
</dbReference>